<evidence type="ECO:0000313" key="1">
    <source>
        <dbReference type="EMBL" id="SVB10024.1"/>
    </source>
</evidence>
<gene>
    <name evidence="1" type="ORF">METZ01_LOCUS162878</name>
</gene>
<sequence length="107" mass="11981">MIKSPRYSWIYKKGGYFMPNNPDVCSSCGGQILKGDIDLRSSKDMEQIMVVRRDHGVEKKIPLQPKVCSQCGLVSFFVNDPASLKIGSNDKPVDPNFKAKPILESDF</sequence>
<name>A0A382B8S0_9ZZZZ</name>
<dbReference type="AlphaFoldDB" id="A0A382B8S0"/>
<organism evidence="1">
    <name type="scientific">marine metagenome</name>
    <dbReference type="NCBI Taxonomy" id="408172"/>
    <lineage>
        <taxon>unclassified sequences</taxon>
        <taxon>metagenomes</taxon>
        <taxon>ecological metagenomes</taxon>
    </lineage>
</organism>
<dbReference type="EMBL" id="UINC01028654">
    <property type="protein sequence ID" value="SVB10024.1"/>
    <property type="molecule type" value="Genomic_DNA"/>
</dbReference>
<accession>A0A382B8S0</accession>
<reference evidence="1" key="1">
    <citation type="submission" date="2018-05" db="EMBL/GenBank/DDBJ databases">
        <authorList>
            <person name="Lanie J.A."/>
            <person name="Ng W.-L."/>
            <person name="Kazmierczak K.M."/>
            <person name="Andrzejewski T.M."/>
            <person name="Davidsen T.M."/>
            <person name="Wayne K.J."/>
            <person name="Tettelin H."/>
            <person name="Glass J.I."/>
            <person name="Rusch D."/>
            <person name="Podicherti R."/>
            <person name="Tsui H.-C.T."/>
            <person name="Winkler M.E."/>
        </authorList>
    </citation>
    <scope>NUCLEOTIDE SEQUENCE</scope>
</reference>
<protein>
    <submittedName>
        <fullName evidence="1">Uncharacterized protein</fullName>
    </submittedName>
</protein>
<proteinExistence type="predicted"/>